<dbReference type="Pfam" id="PF00106">
    <property type="entry name" value="adh_short"/>
    <property type="match status" value="1"/>
</dbReference>
<gene>
    <name evidence="1" type="ORF">ATK86_6603</name>
</gene>
<dbReference type="PRINTS" id="PR00081">
    <property type="entry name" value="GDHRDH"/>
</dbReference>
<sequence>MNKPLKGHTVLMSGGTRGTGLAIARAIARQGANIALLADAHDGLHSSGAGPVDPAAGVDTAAAVVEAAGGQALALVCDVRDADRLREAVDVTVDRFGGIDIVITDAEAIDGPDTEHSRLSFEQRQQIQLRGAYLTIRAAIAHLRKSRNPHILSLSPPLSPAEKRVGDRSPSKLAEYGMTLLMLGFASELREDGIGVNCLWPHTAAAAPRTRSAVEEAAEAAIMAAAVGLVLSGRAATTTGNTYLDVEVLAEYGITDLSRYTREAAPSLDVAWPPSGLTAPGAQRFSAE</sequence>
<dbReference type="AlphaFoldDB" id="A0A2N3VKH7"/>
<dbReference type="SUPFAM" id="SSF51735">
    <property type="entry name" value="NAD(P)-binding Rossmann-fold domains"/>
    <property type="match status" value="1"/>
</dbReference>
<name>A0A2N3VKH7_9NOCA</name>
<proteinExistence type="predicted"/>
<dbReference type="Gene3D" id="3.40.50.720">
    <property type="entry name" value="NAD(P)-binding Rossmann-like Domain"/>
    <property type="match status" value="1"/>
</dbReference>
<evidence type="ECO:0000313" key="2">
    <source>
        <dbReference type="Proteomes" id="UP000233766"/>
    </source>
</evidence>
<evidence type="ECO:0000313" key="1">
    <source>
        <dbReference type="EMBL" id="PKV82118.1"/>
    </source>
</evidence>
<dbReference type="InterPro" id="IPR051935">
    <property type="entry name" value="HSDL2"/>
</dbReference>
<dbReference type="Proteomes" id="UP000233766">
    <property type="component" value="Unassembled WGS sequence"/>
</dbReference>
<dbReference type="EMBL" id="PJMW01000002">
    <property type="protein sequence ID" value="PKV82118.1"/>
    <property type="molecule type" value="Genomic_DNA"/>
</dbReference>
<organism evidence="1 2">
    <name type="scientific">Nocardia fluminea</name>
    <dbReference type="NCBI Taxonomy" id="134984"/>
    <lineage>
        <taxon>Bacteria</taxon>
        <taxon>Bacillati</taxon>
        <taxon>Actinomycetota</taxon>
        <taxon>Actinomycetes</taxon>
        <taxon>Mycobacteriales</taxon>
        <taxon>Nocardiaceae</taxon>
        <taxon>Nocardia</taxon>
    </lineage>
</organism>
<keyword evidence="2" id="KW-1185">Reference proteome</keyword>
<protein>
    <submittedName>
        <fullName evidence="1">Citronellol/citronellal dehydrogenase</fullName>
    </submittedName>
</protein>
<reference evidence="1 2" key="1">
    <citation type="submission" date="2017-12" db="EMBL/GenBank/DDBJ databases">
        <title>Sequencing the genomes of 1000 Actinobacteria strains.</title>
        <authorList>
            <person name="Klenk H.-P."/>
        </authorList>
    </citation>
    <scope>NUCLEOTIDE SEQUENCE [LARGE SCALE GENOMIC DNA]</scope>
    <source>
        <strain evidence="1 2">DSM 44489</strain>
    </source>
</reference>
<accession>A0A2N3VKH7</accession>
<dbReference type="InterPro" id="IPR036291">
    <property type="entry name" value="NAD(P)-bd_dom_sf"/>
</dbReference>
<comment type="caution">
    <text evidence="1">The sequence shown here is derived from an EMBL/GenBank/DDBJ whole genome shotgun (WGS) entry which is preliminary data.</text>
</comment>
<dbReference type="InterPro" id="IPR002347">
    <property type="entry name" value="SDR_fam"/>
</dbReference>
<dbReference type="PANTHER" id="PTHR42808">
    <property type="entry name" value="HYDROXYSTEROID DEHYDROGENASE-LIKE PROTEIN 2"/>
    <property type="match status" value="1"/>
</dbReference>
<dbReference type="PANTHER" id="PTHR42808:SF3">
    <property type="entry name" value="HYDROXYSTEROID DEHYDROGENASE-LIKE PROTEIN 2"/>
    <property type="match status" value="1"/>
</dbReference>
<dbReference type="RefSeq" id="WP_245914912.1">
    <property type="nucleotide sequence ID" value="NZ_PJMW01000002.1"/>
</dbReference>